<dbReference type="Gene3D" id="3.80.10.10">
    <property type="entry name" value="Ribonuclease Inhibitor"/>
    <property type="match status" value="3"/>
</dbReference>
<dbReference type="Pfam" id="PF13855">
    <property type="entry name" value="LRR_8"/>
    <property type="match status" value="4"/>
</dbReference>
<organism evidence="4 5">
    <name type="scientific">Exaiptasia diaphana</name>
    <name type="common">Tropical sea anemone</name>
    <name type="synonym">Aiptasia pulchella</name>
    <dbReference type="NCBI Taxonomy" id="2652724"/>
    <lineage>
        <taxon>Eukaryota</taxon>
        <taxon>Metazoa</taxon>
        <taxon>Cnidaria</taxon>
        <taxon>Anthozoa</taxon>
        <taxon>Hexacorallia</taxon>
        <taxon>Actiniaria</taxon>
        <taxon>Aiptasiidae</taxon>
        <taxon>Exaiptasia</taxon>
    </lineage>
</organism>
<proteinExistence type="predicted"/>
<dbReference type="FunFam" id="3.80.10.10:FF:000116">
    <property type="entry name" value="Leucine-rich repeat-containing protein 40"/>
    <property type="match status" value="1"/>
</dbReference>
<dbReference type="Proteomes" id="UP000887567">
    <property type="component" value="Unplaced"/>
</dbReference>
<evidence type="ECO:0000313" key="5">
    <source>
        <dbReference type="Proteomes" id="UP000887567"/>
    </source>
</evidence>
<dbReference type="PANTHER" id="PTHR48051">
    <property type="match status" value="1"/>
</dbReference>
<dbReference type="SMART" id="SM00365">
    <property type="entry name" value="LRR_SD22"/>
    <property type="match status" value="6"/>
</dbReference>
<name>A0A913XE52_EXADI</name>
<keyword evidence="1" id="KW-0433">Leucine-rich repeat</keyword>
<dbReference type="Pfam" id="PF12799">
    <property type="entry name" value="LRR_4"/>
    <property type="match status" value="1"/>
</dbReference>
<dbReference type="InterPro" id="IPR001611">
    <property type="entry name" value="Leu-rich_rpt"/>
</dbReference>
<dbReference type="InterPro" id="IPR025875">
    <property type="entry name" value="Leu-rich_rpt_4"/>
</dbReference>
<protein>
    <recommendedName>
        <fullName evidence="6">Leucine-rich repeat-containing protein 40</fullName>
    </recommendedName>
</protein>
<dbReference type="PANTHER" id="PTHR48051:SF1">
    <property type="entry name" value="RAS SUPPRESSOR PROTEIN 1"/>
    <property type="match status" value="1"/>
</dbReference>
<dbReference type="PROSITE" id="PS51450">
    <property type="entry name" value="LRR"/>
    <property type="match status" value="5"/>
</dbReference>
<sequence>MKRRPVNPAFKGRGLDIQDKSDVSDALLGQARRSGQLNLSNRQLVEVPKKVWNINIDLPTEAKNVSLDSTHEKWWDQIDLTKLILASNKLTALSSEIANLPALEFLDIHDNVIESLPKEIGSLENIKRLNLSHNKLTCLRPEIGHLSNLCSLKIQHNSLQSIGDWLGELIHLEDLDLSNNKVIAVPSNISRLGSLRNLNLSNNCVETLPVGIGSVKLLEDLNLSNNKLTSLPQELGNSNSLKRLDCRQNMIESFPCLSKCTSLKELYLGNNRISKIDSSDLNGLPCLSILDLRDNKIDIIPDEITVLSELERIDLSNNEISSLPFTMGTMQHLKAVILDGNPLRKLRRDIVMRGTQAILKYLKSRIVEEEKPPCGVADSVDSKVPDRPDVSMSGSSSTIDQHSLTQTKALSYSNKRLSEIPHEVMEAAVTARVTKVDLSKNLLNSLPHRLAELSECLSDLNLGFNKFQSLQDSFGCFSKLQFLDLRNNQISDLPSSLSGLVSLLEVTLSFNRLSSLPSVLYSIPSIRTILASDNKIESIDVAGFLRLPVLETLDLQNNSISVVPPELGNVTTLRALQLGGNSFRNPRAAILAKGTPSLLEYLRSRIPT</sequence>
<feature type="compositionally biased region" description="Basic and acidic residues" evidence="3">
    <location>
        <begin position="380"/>
        <end position="389"/>
    </location>
</feature>
<dbReference type="RefSeq" id="XP_020903052.1">
    <property type="nucleotide sequence ID" value="XM_021047393.2"/>
</dbReference>
<dbReference type="GO" id="GO:0005737">
    <property type="term" value="C:cytoplasm"/>
    <property type="evidence" value="ECO:0007669"/>
    <property type="project" value="TreeGrafter"/>
</dbReference>
<feature type="compositionally biased region" description="Polar residues" evidence="3">
    <location>
        <begin position="392"/>
        <end position="402"/>
    </location>
</feature>
<keyword evidence="2" id="KW-0677">Repeat</keyword>
<dbReference type="KEGG" id="epa:110241527"/>
<dbReference type="GeneID" id="110241527"/>
<dbReference type="InterPro" id="IPR050216">
    <property type="entry name" value="LRR_domain-containing"/>
</dbReference>
<evidence type="ECO:0000256" key="1">
    <source>
        <dbReference type="ARBA" id="ARBA00022614"/>
    </source>
</evidence>
<dbReference type="EnsemblMetazoa" id="XM_021047393.2">
    <property type="protein sequence ID" value="XP_020903052.1"/>
    <property type="gene ID" value="LOC110241527"/>
</dbReference>
<evidence type="ECO:0000256" key="3">
    <source>
        <dbReference type="SAM" id="MobiDB-lite"/>
    </source>
</evidence>
<evidence type="ECO:0000313" key="4">
    <source>
        <dbReference type="EnsemblMetazoa" id="XP_020903052.1"/>
    </source>
</evidence>
<dbReference type="OrthoDB" id="660555at2759"/>
<reference evidence="4" key="1">
    <citation type="submission" date="2022-11" db="UniProtKB">
        <authorList>
            <consortium name="EnsemblMetazoa"/>
        </authorList>
    </citation>
    <scope>IDENTIFICATION</scope>
</reference>
<dbReference type="SMART" id="SM00364">
    <property type="entry name" value="LRR_BAC"/>
    <property type="match status" value="10"/>
</dbReference>
<dbReference type="FunFam" id="3.80.10.10:FF:000193">
    <property type="entry name" value="Leucine-rich repeat-containing protein 40"/>
    <property type="match status" value="1"/>
</dbReference>
<dbReference type="PRINTS" id="PR00019">
    <property type="entry name" value="LEURICHRPT"/>
</dbReference>
<dbReference type="OMA" id="CMLHKLT"/>
<dbReference type="InterPro" id="IPR003591">
    <property type="entry name" value="Leu-rich_rpt_typical-subtyp"/>
</dbReference>
<dbReference type="SUPFAM" id="SSF52058">
    <property type="entry name" value="L domain-like"/>
    <property type="match status" value="2"/>
</dbReference>
<dbReference type="SMART" id="SM00369">
    <property type="entry name" value="LRR_TYP"/>
    <property type="match status" value="12"/>
</dbReference>
<dbReference type="Pfam" id="PF00560">
    <property type="entry name" value="LRR_1"/>
    <property type="match status" value="1"/>
</dbReference>
<evidence type="ECO:0000256" key="2">
    <source>
        <dbReference type="ARBA" id="ARBA00022737"/>
    </source>
</evidence>
<accession>A0A913XE52</accession>
<feature type="region of interest" description="Disordered" evidence="3">
    <location>
        <begin position="373"/>
        <end position="402"/>
    </location>
</feature>
<dbReference type="InterPro" id="IPR032675">
    <property type="entry name" value="LRR_dom_sf"/>
</dbReference>
<dbReference type="AlphaFoldDB" id="A0A913XE52"/>
<keyword evidence="5" id="KW-1185">Reference proteome</keyword>
<evidence type="ECO:0008006" key="6">
    <source>
        <dbReference type="Google" id="ProtNLM"/>
    </source>
</evidence>